<feature type="repeat" description="ANK" evidence="4">
    <location>
        <begin position="1330"/>
        <end position="1362"/>
    </location>
</feature>
<sequence length="1882" mass="208055">MANTGTKKHSIFDKQDVTQGLNVLYTPSNFTKEPAKCIDIIAVPGLGADTTHAWIHKGPDKKGKWHWLKDDQMLPNVIPNARISVFGYRSQWFGKDAVQTDIKAIANELLESIQEERGVRNVKRPIIFIGHSLGGLVVARAVVDRVLRRDEFPDVVECIASCVFLGTPFRGSPAQPYAKLLGIAGDPVGGIAIYNNLLKILKHGSPELDDLAHEFLGVSRKMFIHLVCYYETTVIASKESSNFEGHENHPCDRTHEEMNKFGGPKDAAYRALSNKLRRIMLNEWPKIQKLRNSSQVKFDDKEVKVILDSLEGINPKKDLEAIRKGQGSQSWIPKDPDYQKWKDYPTYQNILISGGPPKGKAKAAISIVDDLDSLINQVPYRDDSPALTYFFCDERDVDKSKAINVLKTLIWQLLSTKPFLARYFSTENDSQKGSLESASLPELWRSLTNACLDRELGTVYFVVAGLDQIDSASRKVFLDLLISWNPPVMEDEDQSPPVIKWVFLSAAKPDIEMALRGAIRINLDNGSNLEEQKKELHSIIGYKIREISMKNGYSRSLEYYTKSYIAFRADGKSNYDWVNLVCKELEYDKPQYNYIRRHLESLPSDLQPMYEHLSKRISNSPDDKLECSKEILRCLLLVDTPPTLFELAVIADLPIEQRRDEEAINEHVAICGAFVDIFEDYEGISRVRTSNTSAHTYLDSKSEQWLSMPSKKIQHGIIALRCLEYVRSHIKEKARDHDLGENQDNEEEQGPDEEETENSDDGEHEDNEAVDDTLAYPYMKWIEHALKATPDIIECFDLHEEFWELGSEDRRKWAAFFHENDGDFDENFSTMSIAAYFGYNDFADSVLKNELHLRELRMPNSSGNYPLYWACAKGHIKMVDKLCNAGADVNGYQNDDEAVGLSPLHGAVLSGKMEIVEYLLTKGAIVDTPNLSHGTALYLAVEKDYAQIAKQLMKNGANPNSIGGDDVLPLNAAAQNGNLELIQLLVHQGSYIDCDIEYSWGNALGVASYYGHPKVVKYLLSLGAAINKTDARGFSPLKSSVSTGARGNDEIVRLLLQYDSDPESHNLALESAVENNLLQCVKVIIERCPLVSHRNHFETAAKNGLTGILKILTGDGIPQEVKDKALYEATDKEHFSTVEMLLNMGASRNAEGTDIDYILSRFGDALQAAAYDGNEEILRLLLDRGADPNKTYGEDTYGTALQAAAFEGTLANVQLLVERGALINLPKVGLFGNPLYAACSTGRDEIVEFLISKGADVNAVGGVYGYSIIIASKIRYQNCVELLVKAKADVNVRGGPDGITPLITAAAELPVSTVELLLAKGARLHDVDNDNNNALLTAAASGDYESVAFLLGKGANIHHIGKSGGALHRAAASGTLECVQVLLNDDNDIDVNRRGGKYFTPLQVAASFGSSDIVEALLALQAAAASDDEATVRLLLKKGAKTSDRGGRHGSPLHAAVRVDASIGLIDLLLEHRADINAVDDLTGSVLALAARRADDETVIHLIEKGADINLAGGRYGNFIQAAVYICPTDTIKSILKYEPDLNFQGGYYGSALAAASSRNENGLVDLLNQKQKPTQHILDEALYTAVHYRESDNVDLLLEHGASVVAEGCGREKCIIGRYESILDALENEMSKEETAQTNFDGDKDEVELEFGAKSDDDDEDSEDDYSSQVSEDNDEVDKASKIEIYFGIKNILTTALDALNPQKDQVKEPAPEYKSFEAPKQESHIVPNVAPGEQQLETSKKQPQLGRPENTDRTVSEPSIPPQPSIAELPATSTTKSFSSTNRYKRPTREEIEARPFNTTVPKSDPKERPPRYSSDYSIESPVDTRSQLLGLPPIVSAELESSPPKRHNQPIPPPKEPPARTSISQPAPNQPVYAAYPGL</sequence>
<evidence type="ECO:0000259" key="6">
    <source>
        <dbReference type="Pfam" id="PF05057"/>
    </source>
</evidence>
<dbReference type="Gene3D" id="3.40.50.1820">
    <property type="entry name" value="alpha/beta hydrolase"/>
    <property type="match status" value="1"/>
</dbReference>
<feature type="region of interest" description="Disordered" evidence="5">
    <location>
        <begin position="734"/>
        <end position="767"/>
    </location>
</feature>
<dbReference type="OrthoDB" id="427518at2759"/>
<evidence type="ECO:0000313" key="8">
    <source>
        <dbReference type="EMBL" id="CAG8980794.1"/>
    </source>
</evidence>
<feature type="repeat" description="ANK" evidence="4">
    <location>
        <begin position="1165"/>
        <end position="1193"/>
    </location>
</feature>
<dbReference type="PANTHER" id="PTHR24126">
    <property type="entry name" value="ANKYRIN REPEAT, PH AND SEC7 DOMAIN CONTAINING PROTEIN SECG-RELATED"/>
    <property type="match status" value="1"/>
</dbReference>
<dbReference type="InterPro" id="IPR007751">
    <property type="entry name" value="DUF676_lipase-like"/>
</dbReference>
<reference evidence="8" key="1">
    <citation type="submission" date="2021-07" db="EMBL/GenBank/DDBJ databases">
        <authorList>
            <person name="Durling M."/>
        </authorList>
    </citation>
    <scope>NUCLEOTIDE SEQUENCE</scope>
</reference>
<dbReference type="PROSITE" id="PS50088">
    <property type="entry name" value="ANK_REPEAT"/>
    <property type="match status" value="11"/>
</dbReference>
<feature type="compositionally biased region" description="Acidic residues" evidence="5">
    <location>
        <begin position="1657"/>
        <end position="1676"/>
    </location>
</feature>
<dbReference type="Pfam" id="PF12796">
    <property type="entry name" value="Ank_2"/>
    <property type="match status" value="5"/>
</dbReference>
<evidence type="ECO:0000256" key="3">
    <source>
        <dbReference type="ARBA" id="ARBA00023043"/>
    </source>
</evidence>
<feature type="repeat" description="ANK" evidence="4">
    <location>
        <begin position="1448"/>
        <end position="1481"/>
    </location>
</feature>
<name>A0A9N9LT85_9HELO</name>
<feature type="repeat" description="ANK" evidence="4">
    <location>
        <begin position="899"/>
        <end position="931"/>
    </location>
</feature>
<proteinExistence type="inferred from homology"/>
<comment type="similarity">
    <text evidence="1">Belongs to the putative lipase ROG1 family.</text>
</comment>
<dbReference type="PANTHER" id="PTHR24126:SF14">
    <property type="entry name" value="ANK_REP_REGION DOMAIN-CONTAINING PROTEIN"/>
    <property type="match status" value="1"/>
</dbReference>
<evidence type="ECO:0000313" key="9">
    <source>
        <dbReference type="Proteomes" id="UP000701801"/>
    </source>
</evidence>
<dbReference type="Gene3D" id="1.25.40.20">
    <property type="entry name" value="Ankyrin repeat-containing domain"/>
    <property type="match status" value="3"/>
</dbReference>
<dbReference type="SMART" id="SM00248">
    <property type="entry name" value="ANK"/>
    <property type="match status" value="18"/>
</dbReference>
<accession>A0A9N9LT85</accession>
<feature type="repeat" description="ANK" evidence="4">
    <location>
        <begin position="999"/>
        <end position="1031"/>
    </location>
</feature>
<feature type="region of interest" description="Disordered" evidence="5">
    <location>
        <begin position="1706"/>
        <end position="1882"/>
    </location>
</feature>
<evidence type="ECO:0000256" key="5">
    <source>
        <dbReference type="SAM" id="MobiDB-lite"/>
    </source>
</evidence>
<feature type="repeat" description="ANK" evidence="4">
    <location>
        <begin position="965"/>
        <end position="993"/>
    </location>
</feature>
<evidence type="ECO:0000256" key="2">
    <source>
        <dbReference type="ARBA" id="ARBA00022737"/>
    </source>
</evidence>
<gene>
    <name evidence="8" type="ORF">HYALB_00003719</name>
</gene>
<feature type="region of interest" description="Disordered" evidence="5">
    <location>
        <begin position="1653"/>
        <end position="1676"/>
    </location>
</feature>
<dbReference type="Proteomes" id="UP000701801">
    <property type="component" value="Unassembled WGS sequence"/>
</dbReference>
<dbReference type="SUPFAM" id="SSF48403">
    <property type="entry name" value="Ankyrin repeat"/>
    <property type="match status" value="3"/>
</dbReference>
<feature type="domain" description="DUF676" evidence="6">
    <location>
        <begin position="100"/>
        <end position="171"/>
    </location>
</feature>
<feature type="compositionally biased region" description="Acidic residues" evidence="5">
    <location>
        <begin position="741"/>
        <end position="767"/>
    </location>
</feature>
<keyword evidence="9" id="KW-1185">Reference proteome</keyword>
<evidence type="ECO:0000256" key="1">
    <source>
        <dbReference type="ARBA" id="ARBA00007920"/>
    </source>
</evidence>
<feature type="compositionally biased region" description="Polar residues" evidence="5">
    <location>
        <begin position="1773"/>
        <end position="1784"/>
    </location>
</feature>
<dbReference type="Pfam" id="PF24883">
    <property type="entry name" value="NPHP3_N"/>
    <property type="match status" value="1"/>
</dbReference>
<dbReference type="SUPFAM" id="SSF53474">
    <property type="entry name" value="alpha/beta-Hydrolases"/>
    <property type="match status" value="1"/>
</dbReference>
<feature type="repeat" description="ANK" evidence="4">
    <location>
        <begin position="1233"/>
        <end position="1262"/>
    </location>
</feature>
<dbReference type="InterPro" id="IPR036770">
    <property type="entry name" value="Ankyrin_rpt-contain_sf"/>
</dbReference>
<feature type="repeat" description="ANK" evidence="4">
    <location>
        <begin position="862"/>
        <end position="894"/>
    </location>
</feature>
<dbReference type="PRINTS" id="PR01415">
    <property type="entry name" value="ANKYRIN"/>
</dbReference>
<feature type="repeat" description="ANK" evidence="4">
    <location>
        <begin position="1297"/>
        <end position="1329"/>
    </location>
</feature>
<keyword evidence="2" id="KW-0677">Repeat</keyword>
<evidence type="ECO:0000259" key="7">
    <source>
        <dbReference type="Pfam" id="PF24883"/>
    </source>
</evidence>
<dbReference type="InterPro" id="IPR029058">
    <property type="entry name" value="AB_hydrolase_fold"/>
</dbReference>
<organism evidence="8 9">
    <name type="scientific">Hymenoscyphus albidus</name>
    <dbReference type="NCBI Taxonomy" id="595503"/>
    <lineage>
        <taxon>Eukaryota</taxon>
        <taxon>Fungi</taxon>
        <taxon>Dikarya</taxon>
        <taxon>Ascomycota</taxon>
        <taxon>Pezizomycotina</taxon>
        <taxon>Leotiomycetes</taxon>
        <taxon>Helotiales</taxon>
        <taxon>Helotiaceae</taxon>
        <taxon>Hymenoscyphus</taxon>
    </lineage>
</organism>
<evidence type="ECO:0008006" key="10">
    <source>
        <dbReference type="Google" id="ProtNLM"/>
    </source>
</evidence>
<feature type="repeat" description="ANK" evidence="4">
    <location>
        <begin position="932"/>
        <end position="964"/>
    </location>
</feature>
<dbReference type="PROSITE" id="PS50297">
    <property type="entry name" value="ANK_REP_REGION"/>
    <property type="match status" value="8"/>
</dbReference>
<feature type="repeat" description="ANK" evidence="4">
    <location>
        <begin position="1362"/>
        <end position="1394"/>
    </location>
</feature>
<dbReference type="InterPro" id="IPR056884">
    <property type="entry name" value="NPHP3-like_N"/>
</dbReference>
<protein>
    <recommendedName>
        <fullName evidence="10">DUF676 domain-containing protein</fullName>
    </recommendedName>
</protein>
<dbReference type="Pfam" id="PF00023">
    <property type="entry name" value="Ank"/>
    <property type="match status" value="2"/>
</dbReference>
<comment type="caution">
    <text evidence="8">The sequence shown here is derived from an EMBL/GenBank/DDBJ whole genome shotgun (WGS) entry which is preliminary data.</text>
</comment>
<dbReference type="Pfam" id="PF05057">
    <property type="entry name" value="DUF676"/>
    <property type="match status" value="1"/>
</dbReference>
<feature type="domain" description="Nephrocystin 3-like N-terminal" evidence="7">
    <location>
        <begin position="327"/>
        <end position="483"/>
    </location>
</feature>
<dbReference type="InterPro" id="IPR002110">
    <property type="entry name" value="Ankyrin_rpt"/>
</dbReference>
<evidence type="ECO:0000256" key="4">
    <source>
        <dbReference type="PROSITE-ProRule" id="PRU00023"/>
    </source>
</evidence>
<feature type="compositionally biased region" description="Basic and acidic residues" evidence="5">
    <location>
        <begin position="1706"/>
        <end position="1725"/>
    </location>
</feature>
<keyword evidence="3 4" id="KW-0040">ANK repeat</keyword>
<dbReference type="EMBL" id="CAJVRM010000418">
    <property type="protein sequence ID" value="CAG8980794.1"/>
    <property type="molecule type" value="Genomic_DNA"/>
</dbReference>